<keyword evidence="1" id="KW-1185">Reference proteome</keyword>
<evidence type="ECO:0000313" key="1">
    <source>
        <dbReference type="Proteomes" id="UP000035642"/>
    </source>
</evidence>
<dbReference type="WBParaSite" id="ACAC_0000292901-mRNA-1">
    <property type="protein sequence ID" value="ACAC_0000292901-mRNA-1"/>
    <property type="gene ID" value="ACAC_0000292901"/>
</dbReference>
<dbReference type="AlphaFoldDB" id="A0A0K0CZ12"/>
<evidence type="ECO:0000313" key="2">
    <source>
        <dbReference type="WBParaSite" id="ACAC_0000292901-mRNA-1"/>
    </source>
</evidence>
<sequence length="89" mass="10331">MLLSLFRCKLDKTLFTSADALMSVGWCSFRIQFIAKSGRRCSVEQHFEQPSVTFVALAIDKYPYEEGVTRFVFCKESGYEWMEVGRNSR</sequence>
<organism evidence="1 2">
    <name type="scientific">Angiostrongylus cantonensis</name>
    <name type="common">Rat lungworm</name>
    <dbReference type="NCBI Taxonomy" id="6313"/>
    <lineage>
        <taxon>Eukaryota</taxon>
        <taxon>Metazoa</taxon>
        <taxon>Ecdysozoa</taxon>
        <taxon>Nematoda</taxon>
        <taxon>Chromadorea</taxon>
        <taxon>Rhabditida</taxon>
        <taxon>Rhabditina</taxon>
        <taxon>Rhabditomorpha</taxon>
        <taxon>Strongyloidea</taxon>
        <taxon>Metastrongylidae</taxon>
        <taxon>Angiostrongylus</taxon>
    </lineage>
</organism>
<name>A0A0K0CZ12_ANGCA</name>
<dbReference type="Proteomes" id="UP000035642">
    <property type="component" value="Unassembled WGS sequence"/>
</dbReference>
<proteinExistence type="predicted"/>
<reference evidence="1" key="1">
    <citation type="submission" date="2012-09" db="EMBL/GenBank/DDBJ databases">
        <authorList>
            <person name="Martin A.A."/>
        </authorList>
    </citation>
    <scope>NUCLEOTIDE SEQUENCE</scope>
</reference>
<protein>
    <submittedName>
        <fullName evidence="2">DUF1653 domain-containing protein</fullName>
    </submittedName>
</protein>
<accession>A0A0K0CZ12</accession>
<reference evidence="2" key="2">
    <citation type="submission" date="2017-02" db="UniProtKB">
        <authorList>
            <consortium name="WormBaseParasite"/>
        </authorList>
    </citation>
    <scope>IDENTIFICATION</scope>
</reference>